<evidence type="ECO:0000256" key="2">
    <source>
        <dbReference type="SAM" id="MobiDB-lite"/>
    </source>
</evidence>
<evidence type="ECO:0000313" key="3">
    <source>
        <dbReference type="EMBL" id="KAJ5438721.1"/>
    </source>
</evidence>
<gene>
    <name evidence="3" type="ORF">N7458_009719</name>
</gene>
<dbReference type="PANTHER" id="PTHR40618">
    <property type="entry name" value="B-ZIP TRANSCRIPTION FACTOR (EUROFUNG)-RELATED"/>
    <property type="match status" value="1"/>
</dbReference>
<dbReference type="GeneID" id="81603344"/>
<dbReference type="AlphaFoldDB" id="A0AAD6BXJ2"/>
<comment type="caution">
    <text evidence="3">The sequence shown here is derived from an EMBL/GenBank/DDBJ whole genome shotgun (WGS) entry which is preliminary data.</text>
</comment>
<evidence type="ECO:0000313" key="4">
    <source>
        <dbReference type="Proteomes" id="UP001213681"/>
    </source>
</evidence>
<dbReference type="PANTHER" id="PTHR40618:SF1">
    <property type="entry name" value="B-ZIP TRANSCRIPTION FACTOR (EUROFUNG)"/>
    <property type="match status" value="1"/>
</dbReference>
<feature type="region of interest" description="Disordered" evidence="2">
    <location>
        <begin position="34"/>
        <end position="116"/>
    </location>
</feature>
<evidence type="ECO:0008006" key="5">
    <source>
        <dbReference type="Google" id="ProtNLM"/>
    </source>
</evidence>
<dbReference type="CDD" id="cd14688">
    <property type="entry name" value="bZIP_YAP"/>
    <property type="match status" value="1"/>
</dbReference>
<feature type="coiled-coil region" evidence="1">
    <location>
        <begin position="117"/>
        <end position="159"/>
    </location>
</feature>
<reference evidence="3" key="1">
    <citation type="submission" date="2022-12" db="EMBL/GenBank/DDBJ databases">
        <authorList>
            <person name="Petersen C."/>
        </authorList>
    </citation>
    <scope>NUCLEOTIDE SEQUENCE</scope>
    <source>
        <strain evidence="3">IBT 16125</strain>
    </source>
</reference>
<feature type="compositionally biased region" description="Basic and acidic residues" evidence="2">
    <location>
        <begin position="106"/>
        <end position="116"/>
    </location>
</feature>
<dbReference type="RefSeq" id="XP_056761950.1">
    <property type="nucleotide sequence ID" value="XM_056913101.1"/>
</dbReference>
<dbReference type="SUPFAM" id="SSF57959">
    <property type="entry name" value="Leucine zipper domain"/>
    <property type="match status" value="1"/>
</dbReference>
<dbReference type="EMBL" id="JAPVEA010000008">
    <property type="protein sequence ID" value="KAJ5438721.1"/>
    <property type="molecule type" value="Genomic_DNA"/>
</dbReference>
<sequence length="543" mass="61546">MPGSGHAHSSLPLSDTLSARSYLEFGREEFQTQVELQRMPAQDISISTPKPPAWMNSIEAPRRSGPRLQPRERPPIHKESEKTERAPSYKDPPSENDRPVRKRGRPRIETEKDAAAVEERRLQIRRAQRTYRQKKEATIQTLKTRVEQLEKTLQNVSDLLTAEPEGFSLTRPNDLSRARQLVLAEIGKACEFSADGSDSVRQTTEPPRDIFGYEVSNGRRNVKNDIPKSSPSKHAQHQRRTSVYTGYSHPRSPSPLLNRLFPSTTIYTYSYQESCLSRRLQRFCLEHTYRWLSDPSSEPPLMSRVFGLFPCIQDMPGVRRTSRRVLQSEIGGPLEMTKVPFYTLGGAGTHYPRYGDDGQTVWPVNTRRPGKILRRLARILRRGGISDWDEDWSGDLEPDIGDGQGEEISALSEEERLRFLDLDGDWFDCHDVQGYLEDKGFVLEGSAVWLEVPAATVGYLYGFSPDSGSDYCASQMYVSPGDISSSDVSSSRDPGLSPSRYTLNVECFFDLLLSNLRMLGRAPGFRLWDVDAALRAAIHRRSF</sequence>
<feature type="region of interest" description="Disordered" evidence="2">
    <location>
        <begin position="196"/>
        <end position="250"/>
    </location>
</feature>
<dbReference type="Gene3D" id="1.20.5.170">
    <property type="match status" value="1"/>
</dbReference>
<organism evidence="3 4">
    <name type="scientific">Penicillium daleae</name>
    <dbReference type="NCBI Taxonomy" id="63821"/>
    <lineage>
        <taxon>Eukaryota</taxon>
        <taxon>Fungi</taxon>
        <taxon>Dikarya</taxon>
        <taxon>Ascomycota</taxon>
        <taxon>Pezizomycotina</taxon>
        <taxon>Eurotiomycetes</taxon>
        <taxon>Eurotiomycetidae</taxon>
        <taxon>Eurotiales</taxon>
        <taxon>Aspergillaceae</taxon>
        <taxon>Penicillium</taxon>
    </lineage>
</organism>
<proteinExistence type="predicted"/>
<dbReference type="Proteomes" id="UP001213681">
    <property type="component" value="Unassembled WGS sequence"/>
</dbReference>
<name>A0AAD6BXJ2_9EURO</name>
<keyword evidence="4" id="KW-1185">Reference proteome</keyword>
<accession>A0AAD6BXJ2</accession>
<protein>
    <recommendedName>
        <fullName evidence="5">BZIP domain-containing protein</fullName>
    </recommendedName>
</protein>
<dbReference type="InterPro" id="IPR046347">
    <property type="entry name" value="bZIP_sf"/>
</dbReference>
<keyword evidence="1" id="KW-0175">Coiled coil</keyword>
<dbReference type="GO" id="GO:0003700">
    <property type="term" value="F:DNA-binding transcription factor activity"/>
    <property type="evidence" value="ECO:0007669"/>
    <property type="project" value="InterPro"/>
</dbReference>
<evidence type="ECO:0000256" key="1">
    <source>
        <dbReference type="SAM" id="Coils"/>
    </source>
</evidence>
<feature type="compositionally biased region" description="Basic and acidic residues" evidence="2">
    <location>
        <begin position="69"/>
        <end position="99"/>
    </location>
</feature>
<reference evidence="3" key="2">
    <citation type="journal article" date="2023" name="IMA Fungus">
        <title>Comparative genomic study of the Penicillium genus elucidates a diverse pangenome and 15 lateral gene transfer events.</title>
        <authorList>
            <person name="Petersen C."/>
            <person name="Sorensen T."/>
            <person name="Nielsen M.R."/>
            <person name="Sondergaard T.E."/>
            <person name="Sorensen J.L."/>
            <person name="Fitzpatrick D.A."/>
            <person name="Frisvad J.C."/>
            <person name="Nielsen K.L."/>
        </authorList>
    </citation>
    <scope>NUCLEOTIDE SEQUENCE</scope>
    <source>
        <strain evidence="3">IBT 16125</strain>
    </source>
</reference>